<dbReference type="Pfam" id="PF00583">
    <property type="entry name" value="Acetyltransf_1"/>
    <property type="match status" value="1"/>
</dbReference>
<organism evidence="4 5">
    <name type="scientific">Streptomyces noboritoensis</name>
    <dbReference type="NCBI Taxonomy" id="67337"/>
    <lineage>
        <taxon>Bacteria</taxon>
        <taxon>Bacillati</taxon>
        <taxon>Actinomycetota</taxon>
        <taxon>Actinomycetes</taxon>
        <taxon>Kitasatosporales</taxon>
        <taxon>Streptomycetaceae</taxon>
        <taxon>Streptomyces</taxon>
    </lineage>
</organism>
<dbReference type="PANTHER" id="PTHR43877:SF2">
    <property type="entry name" value="AMINOALKYLPHOSPHONATE N-ACETYLTRANSFERASE-RELATED"/>
    <property type="match status" value="1"/>
</dbReference>
<accession>A0ABV6TDQ1</accession>
<dbReference type="PROSITE" id="PS51186">
    <property type="entry name" value="GNAT"/>
    <property type="match status" value="1"/>
</dbReference>
<dbReference type="EMBL" id="JBHMQV010000009">
    <property type="protein sequence ID" value="MFC0843896.1"/>
    <property type="molecule type" value="Genomic_DNA"/>
</dbReference>
<name>A0ABV6TDQ1_9ACTN</name>
<dbReference type="SUPFAM" id="SSF55729">
    <property type="entry name" value="Acyl-CoA N-acyltransferases (Nat)"/>
    <property type="match status" value="1"/>
</dbReference>
<dbReference type="EC" id="2.3.-.-" evidence="4"/>
<gene>
    <name evidence="4" type="ORF">ACFH04_09235</name>
</gene>
<dbReference type="InterPro" id="IPR016181">
    <property type="entry name" value="Acyl_CoA_acyltransferase"/>
</dbReference>
<sequence length="166" mass="18612">MSTLSLSPLTLSHAEVAEVAGIYASNPAYCRAAGEYDPDDIRIDRVEADLREEMGTPGVEVLLARDLEGRAAGVVSLLHEHPKDGYPWIGLLIVHGDQQRRGTGRLLTQLIENRFREQGRDAVRLAVLENNPTALAFWRSLGWQEIDRRLDVQHARPCIVMHKQLI</sequence>
<dbReference type="InterPro" id="IPR000182">
    <property type="entry name" value="GNAT_dom"/>
</dbReference>
<dbReference type="InterPro" id="IPR050832">
    <property type="entry name" value="Bact_Acetyltransf"/>
</dbReference>
<keyword evidence="1 4" id="KW-0808">Transferase</keyword>
<dbReference type="PANTHER" id="PTHR43877">
    <property type="entry name" value="AMINOALKYLPHOSPHONATE N-ACETYLTRANSFERASE-RELATED-RELATED"/>
    <property type="match status" value="1"/>
</dbReference>
<evidence type="ECO:0000256" key="1">
    <source>
        <dbReference type="ARBA" id="ARBA00022679"/>
    </source>
</evidence>
<proteinExistence type="predicted"/>
<keyword evidence="5" id="KW-1185">Reference proteome</keyword>
<evidence type="ECO:0000259" key="3">
    <source>
        <dbReference type="PROSITE" id="PS51186"/>
    </source>
</evidence>
<dbReference type="Proteomes" id="UP001589887">
    <property type="component" value="Unassembled WGS sequence"/>
</dbReference>
<dbReference type="GO" id="GO:0016746">
    <property type="term" value="F:acyltransferase activity"/>
    <property type="evidence" value="ECO:0007669"/>
    <property type="project" value="UniProtKB-KW"/>
</dbReference>
<dbReference type="CDD" id="cd04301">
    <property type="entry name" value="NAT_SF"/>
    <property type="match status" value="1"/>
</dbReference>
<dbReference type="RefSeq" id="WP_394317721.1">
    <property type="nucleotide sequence ID" value="NZ_JBHMQV010000009.1"/>
</dbReference>
<protein>
    <submittedName>
        <fullName evidence="4">GNAT family N-acetyltransferase</fullName>
        <ecNumber evidence="4">2.3.-.-</ecNumber>
    </submittedName>
</protein>
<reference evidence="4 5" key="1">
    <citation type="submission" date="2024-09" db="EMBL/GenBank/DDBJ databases">
        <authorList>
            <person name="Sun Q."/>
            <person name="Mori K."/>
        </authorList>
    </citation>
    <scope>NUCLEOTIDE SEQUENCE [LARGE SCALE GENOMIC DNA]</scope>
    <source>
        <strain evidence="4 5">JCM 4557</strain>
    </source>
</reference>
<feature type="domain" description="N-acetyltransferase" evidence="3">
    <location>
        <begin position="9"/>
        <end position="166"/>
    </location>
</feature>
<evidence type="ECO:0000256" key="2">
    <source>
        <dbReference type="ARBA" id="ARBA00023315"/>
    </source>
</evidence>
<evidence type="ECO:0000313" key="5">
    <source>
        <dbReference type="Proteomes" id="UP001589887"/>
    </source>
</evidence>
<keyword evidence="2 4" id="KW-0012">Acyltransferase</keyword>
<comment type="caution">
    <text evidence="4">The sequence shown here is derived from an EMBL/GenBank/DDBJ whole genome shotgun (WGS) entry which is preliminary data.</text>
</comment>
<evidence type="ECO:0000313" key="4">
    <source>
        <dbReference type="EMBL" id="MFC0843896.1"/>
    </source>
</evidence>
<dbReference type="Gene3D" id="3.40.630.30">
    <property type="match status" value="1"/>
</dbReference>